<evidence type="ECO:0000256" key="4">
    <source>
        <dbReference type="ARBA" id="ARBA00023136"/>
    </source>
</evidence>
<evidence type="ECO:0000256" key="5">
    <source>
        <dbReference type="SAM" id="Phobius"/>
    </source>
</evidence>
<name>A0ABW5WVI1_9STAP</name>
<dbReference type="RefSeq" id="WP_377771074.1">
    <property type="nucleotide sequence ID" value="NZ_JBHUOQ010000001.1"/>
</dbReference>
<accession>A0ABW5WVI1</accession>
<keyword evidence="4 5" id="KW-0472">Membrane</keyword>
<reference evidence="7" key="1">
    <citation type="journal article" date="2019" name="Int. J. Syst. Evol. Microbiol.">
        <title>The Global Catalogue of Microorganisms (GCM) 10K type strain sequencing project: providing services to taxonomists for standard genome sequencing and annotation.</title>
        <authorList>
            <consortium name="The Broad Institute Genomics Platform"/>
            <consortium name="The Broad Institute Genome Sequencing Center for Infectious Disease"/>
            <person name="Wu L."/>
            <person name="Ma J."/>
        </authorList>
    </citation>
    <scope>NUCLEOTIDE SEQUENCE [LARGE SCALE GENOMIC DNA]</scope>
    <source>
        <strain evidence="7">KCTC 33575</strain>
    </source>
</reference>
<evidence type="ECO:0000256" key="3">
    <source>
        <dbReference type="ARBA" id="ARBA00022989"/>
    </source>
</evidence>
<gene>
    <name evidence="6" type="ORF">ACFSX4_02110</name>
</gene>
<feature type="transmembrane region" description="Helical" evidence="5">
    <location>
        <begin position="21"/>
        <end position="39"/>
    </location>
</feature>
<comment type="subcellular location">
    <subcellularLocation>
        <location evidence="1">Membrane</location>
    </subcellularLocation>
</comment>
<evidence type="ECO:0000256" key="1">
    <source>
        <dbReference type="ARBA" id="ARBA00004370"/>
    </source>
</evidence>
<protein>
    <submittedName>
        <fullName evidence="6">Phage holin</fullName>
    </submittedName>
</protein>
<evidence type="ECO:0000256" key="2">
    <source>
        <dbReference type="ARBA" id="ARBA00022692"/>
    </source>
</evidence>
<dbReference type="InterPro" id="IPR006479">
    <property type="entry name" value="Holin"/>
</dbReference>
<evidence type="ECO:0000313" key="7">
    <source>
        <dbReference type="Proteomes" id="UP001597519"/>
    </source>
</evidence>
<sequence>MNKIKIMLTNLFQNKALMMRATLLIYALINQFLVMKGYSPLPFTEAELEEGITMLITIVATALIAYKDTPLSNEAVEANQYMKQQKAERKNKGGHK</sequence>
<dbReference type="Pfam" id="PF04688">
    <property type="entry name" value="Holin_SPP1"/>
    <property type="match status" value="1"/>
</dbReference>
<keyword evidence="7" id="KW-1185">Reference proteome</keyword>
<dbReference type="Proteomes" id="UP001597519">
    <property type="component" value="Unassembled WGS sequence"/>
</dbReference>
<proteinExistence type="predicted"/>
<organism evidence="6 7">
    <name type="scientific">Corticicoccus populi</name>
    <dbReference type="NCBI Taxonomy" id="1812821"/>
    <lineage>
        <taxon>Bacteria</taxon>
        <taxon>Bacillati</taxon>
        <taxon>Bacillota</taxon>
        <taxon>Bacilli</taxon>
        <taxon>Bacillales</taxon>
        <taxon>Staphylococcaceae</taxon>
        <taxon>Corticicoccus</taxon>
    </lineage>
</organism>
<evidence type="ECO:0000313" key="6">
    <source>
        <dbReference type="EMBL" id="MFD2829243.1"/>
    </source>
</evidence>
<keyword evidence="2 5" id="KW-0812">Transmembrane</keyword>
<keyword evidence="3 5" id="KW-1133">Transmembrane helix</keyword>
<comment type="caution">
    <text evidence="6">The sequence shown here is derived from an EMBL/GenBank/DDBJ whole genome shotgun (WGS) entry which is preliminary data.</text>
</comment>
<dbReference type="EMBL" id="JBHUOQ010000001">
    <property type="protein sequence ID" value="MFD2829243.1"/>
    <property type="molecule type" value="Genomic_DNA"/>
</dbReference>